<feature type="region of interest" description="Disordered" evidence="1">
    <location>
        <begin position="1"/>
        <end position="37"/>
    </location>
</feature>
<evidence type="ECO:0000313" key="3">
    <source>
        <dbReference type="Proteomes" id="UP000067448"/>
    </source>
</evidence>
<reference evidence="3" key="1">
    <citation type="submission" date="2015-11" db="EMBL/GenBank/DDBJ databases">
        <authorList>
            <consortium name="Cross-ministerial Strategic Innovation Promotion Program (SIP) consortium"/>
            <person name="Tomihama T."/>
            <person name="Ikenaga M."/>
            <person name="Sakai M."/>
            <person name="Okubo T."/>
            <person name="Ikeda S."/>
        </authorList>
    </citation>
    <scope>NUCLEOTIDE SEQUENCE [LARGE SCALE GENOMIC DNA]</scope>
    <source>
        <strain evidence="3">S58</strain>
    </source>
</reference>
<comment type="caution">
    <text evidence="2">The sequence shown here is derived from an EMBL/GenBank/DDBJ whole genome shotgun (WGS) entry which is preliminary data.</text>
</comment>
<gene>
    <name evidence="2" type="ORF">SsS58_08541</name>
</gene>
<dbReference type="RefSeq" id="WP_059084987.1">
    <property type="nucleotide sequence ID" value="NZ_BCMM01000078.1"/>
</dbReference>
<dbReference type="Proteomes" id="UP000067448">
    <property type="component" value="Unassembled WGS sequence"/>
</dbReference>
<dbReference type="EMBL" id="BCMM01000078">
    <property type="protein sequence ID" value="GAQ68082.1"/>
    <property type="molecule type" value="Genomic_DNA"/>
</dbReference>
<name>A0A100JYM7_STRSC</name>
<sequence>MTATGPIAQGQRVRVERRPTRSLAAHARPRTAHRPAPWPEVWEGTVLQVTYDEGELTDVEIYGKRESTSETKRVGFNLARNPFFRTTVTPVESP</sequence>
<evidence type="ECO:0000313" key="2">
    <source>
        <dbReference type="EMBL" id="GAQ68082.1"/>
    </source>
</evidence>
<protein>
    <submittedName>
        <fullName evidence="2">Uncharacterized protein</fullName>
    </submittedName>
</protein>
<dbReference type="OrthoDB" id="9958684at2"/>
<evidence type="ECO:0000256" key="1">
    <source>
        <dbReference type="SAM" id="MobiDB-lite"/>
    </source>
</evidence>
<proteinExistence type="predicted"/>
<reference evidence="3" key="3">
    <citation type="submission" date="2016-02" db="EMBL/GenBank/DDBJ databases">
        <title>Draft genome of pathogenic Streptomyces sp. in Japan.</title>
        <authorList>
            <person name="Tomihama T."/>
            <person name="Ikenaga M."/>
            <person name="Sakai M."/>
            <person name="Okubo T."/>
            <person name="Ikeda S."/>
        </authorList>
    </citation>
    <scope>NUCLEOTIDE SEQUENCE [LARGE SCALE GENOMIC DNA]</scope>
    <source>
        <strain evidence="3">S58</strain>
    </source>
</reference>
<reference evidence="2 3" key="2">
    <citation type="journal article" date="2016" name="Genome Announc.">
        <title>Draft Genome Sequences of Streptomyces scabiei S58, Streptomyces turgidiscabies T45, and Streptomyces acidiscabies a10, the Pathogens of Potato Common Scab, Isolated in Japan.</title>
        <authorList>
            <person name="Tomihama T."/>
            <person name="Nishi Y."/>
            <person name="Sakai M."/>
            <person name="Ikenaga M."/>
            <person name="Okubo T."/>
            <person name="Ikeda S."/>
        </authorList>
    </citation>
    <scope>NUCLEOTIDE SEQUENCE [LARGE SCALE GENOMIC DNA]</scope>
    <source>
        <strain evidence="2 3">S58</strain>
    </source>
</reference>
<accession>A0A100JYM7</accession>
<dbReference type="AlphaFoldDB" id="A0A100JYM7"/>
<organism evidence="2 3">
    <name type="scientific">Streptomyces scabiei</name>
    <dbReference type="NCBI Taxonomy" id="1930"/>
    <lineage>
        <taxon>Bacteria</taxon>
        <taxon>Bacillati</taxon>
        <taxon>Actinomycetota</taxon>
        <taxon>Actinomycetes</taxon>
        <taxon>Kitasatosporales</taxon>
        <taxon>Streptomycetaceae</taxon>
        <taxon>Streptomyces</taxon>
    </lineage>
</organism>